<proteinExistence type="predicted"/>
<dbReference type="RefSeq" id="WP_183920476.1">
    <property type="nucleotide sequence ID" value="NZ_JACHBB010000040.1"/>
</dbReference>
<organism evidence="1 2">
    <name type="scientific">Rhizobium lentis</name>
    <dbReference type="NCBI Taxonomy" id="1138194"/>
    <lineage>
        <taxon>Bacteria</taxon>
        <taxon>Pseudomonadati</taxon>
        <taxon>Pseudomonadota</taxon>
        <taxon>Alphaproteobacteria</taxon>
        <taxon>Hyphomicrobiales</taxon>
        <taxon>Rhizobiaceae</taxon>
        <taxon>Rhizobium/Agrobacterium group</taxon>
        <taxon>Rhizobium</taxon>
    </lineage>
</organism>
<protein>
    <submittedName>
        <fullName evidence="1">Uncharacterized protein</fullName>
    </submittedName>
</protein>
<gene>
    <name evidence="1" type="ORF">GGI59_006574</name>
</gene>
<accession>A0A7W9CZ53</accession>
<dbReference type="AlphaFoldDB" id="A0A7W9CZ53"/>
<keyword evidence="2" id="KW-1185">Reference proteome</keyword>
<reference evidence="1 2" key="1">
    <citation type="submission" date="2020-08" db="EMBL/GenBank/DDBJ databases">
        <title>Genomic Encyclopedia of Type Strains, Phase IV (KMG-V): Genome sequencing to study the core and pangenomes of soil and plant-associated prokaryotes.</title>
        <authorList>
            <person name="Whitman W."/>
        </authorList>
    </citation>
    <scope>NUCLEOTIDE SEQUENCE [LARGE SCALE GENOMIC DNA]</scope>
    <source>
        <strain evidence="1 2">SEMIA 4034</strain>
    </source>
</reference>
<evidence type="ECO:0000313" key="2">
    <source>
        <dbReference type="Proteomes" id="UP000528824"/>
    </source>
</evidence>
<dbReference type="Proteomes" id="UP000528824">
    <property type="component" value="Unassembled WGS sequence"/>
</dbReference>
<sequence length="80" mass="8472">MGGGATPVHSETSTAVRTHSWLNFRDFGTELIDLPLLLFPPDNAEKMKKHVVGAGNVAELLVRFAGPEGAVANGIDGLRC</sequence>
<name>A0A7W9CZ53_9HYPH</name>
<comment type="caution">
    <text evidence="1">The sequence shown here is derived from an EMBL/GenBank/DDBJ whole genome shotgun (WGS) entry which is preliminary data.</text>
</comment>
<evidence type="ECO:0000313" key="1">
    <source>
        <dbReference type="EMBL" id="MBB5564856.1"/>
    </source>
</evidence>
<dbReference type="EMBL" id="JACHBC010000038">
    <property type="protein sequence ID" value="MBB5564856.1"/>
    <property type="molecule type" value="Genomic_DNA"/>
</dbReference>